<feature type="compositionally biased region" description="Low complexity" evidence="1">
    <location>
        <begin position="386"/>
        <end position="402"/>
    </location>
</feature>
<feature type="region of interest" description="Disordered" evidence="1">
    <location>
        <begin position="110"/>
        <end position="131"/>
    </location>
</feature>
<dbReference type="PANTHER" id="PTHR12505">
    <property type="entry name" value="PHD FINGER TRANSCRIPTION FACTOR"/>
    <property type="match status" value="1"/>
</dbReference>
<dbReference type="InterPro" id="IPR002999">
    <property type="entry name" value="Tudor"/>
</dbReference>
<feature type="region of interest" description="Disordered" evidence="1">
    <location>
        <begin position="172"/>
        <end position="207"/>
    </location>
</feature>
<dbReference type="Gene3D" id="2.30.30.490">
    <property type="match status" value="1"/>
</dbReference>
<dbReference type="InterPro" id="IPR056841">
    <property type="entry name" value="TNRC18_BAHCC1-like_SH3"/>
</dbReference>
<dbReference type="PROSITE" id="PS51038">
    <property type="entry name" value="BAH"/>
    <property type="match status" value="1"/>
</dbReference>
<feature type="region of interest" description="Disordered" evidence="1">
    <location>
        <begin position="538"/>
        <end position="616"/>
    </location>
</feature>
<feature type="compositionally biased region" description="Low complexity" evidence="1">
    <location>
        <begin position="1445"/>
        <end position="1461"/>
    </location>
</feature>
<feature type="compositionally biased region" description="Basic and acidic residues" evidence="1">
    <location>
        <begin position="177"/>
        <end position="195"/>
    </location>
</feature>
<evidence type="ECO:0000313" key="4">
    <source>
        <dbReference type="Proteomes" id="UP001164746"/>
    </source>
</evidence>
<gene>
    <name evidence="3" type="ORF">MAR_029634</name>
</gene>
<feature type="region of interest" description="Disordered" evidence="1">
    <location>
        <begin position="235"/>
        <end position="290"/>
    </location>
</feature>
<feature type="compositionally biased region" description="Basic and acidic residues" evidence="1">
    <location>
        <begin position="669"/>
        <end position="693"/>
    </location>
</feature>
<keyword evidence="4" id="KW-1185">Reference proteome</keyword>
<organism evidence="3 4">
    <name type="scientific">Mya arenaria</name>
    <name type="common">Soft-shell clam</name>
    <dbReference type="NCBI Taxonomy" id="6604"/>
    <lineage>
        <taxon>Eukaryota</taxon>
        <taxon>Metazoa</taxon>
        <taxon>Spiralia</taxon>
        <taxon>Lophotrochozoa</taxon>
        <taxon>Mollusca</taxon>
        <taxon>Bivalvia</taxon>
        <taxon>Autobranchia</taxon>
        <taxon>Heteroconchia</taxon>
        <taxon>Euheterodonta</taxon>
        <taxon>Imparidentia</taxon>
        <taxon>Neoheterodontei</taxon>
        <taxon>Myida</taxon>
        <taxon>Myoidea</taxon>
        <taxon>Myidae</taxon>
        <taxon>Mya</taxon>
    </lineage>
</organism>
<feature type="region of interest" description="Disordered" evidence="1">
    <location>
        <begin position="1958"/>
        <end position="2030"/>
    </location>
</feature>
<feature type="region of interest" description="Disordered" evidence="1">
    <location>
        <begin position="1763"/>
        <end position="1791"/>
    </location>
</feature>
<feature type="compositionally biased region" description="Basic and acidic residues" evidence="1">
    <location>
        <begin position="593"/>
        <end position="616"/>
    </location>
</feature>
<dbReference type="CDD" id="cd04714">
    <property type="entry name" value="BAH_BAHCC1"/>
    <property type="match status" value="1"/>
</dbReference>
<feature type="region of interest" description="Disordered" evidence="1">
    <location>
        <begin position="1378"/>
        <end position="1470"/>
    </location>
</feature>
<dbReference type="InterPro" id="IPR052429">
    <property type="entry name" value="BAH_domain_protein"/>
</dbReference>
<evidence type="ECO:0000259" key="2">
    <source>
        <dbReference type="PROSITE" id="PS51038"/>
    </source>
</evidence>
<dbReference type="PANTHER" id="PTHR12505:SF24">
    <property type="entry name" value="PROTEIN WINGED EYE"/>
    <property type="match status" value="1"/>
</dbReference>
<dbReference type="InterPro" id="IPR048924">
    <property type="entry name" value="BAHCC1-like_Tudor"/>
</dbReference>
<evidence type="ECO:0000313" key="3">
    <source>
        <dbReference type="EMBL" id="WAQ96944.1"/>
    </source>
</evidence>
<dbReference type="Gene3D" id="2.30.30.140">
    <property type="match status" value="1"/>
</dbReference>
<dbReference type="InterPro" id="IPR043151">
    <property type="entry name" value="BAH_sf"/>
</dbReference>
<dbReference type="EMBL" id="CP111013">
    <property type="protein sequence ID" value="WAQ96944.1"/>
    <property type="molecule type" value="Genomic_DNA"/>
</dbReference>
<feature type="compositionally biased region" description="Basic and acidic residues" evidence="1">
    <location>
        <begin position="538"/>
        <end position="553"/>
    </location>
</feature>
<feature type="compositionally biased region" description="Polar residues" evidence="1">
    <location>
        <begin position="110"/>
        <end position="125"/>
    </location>
</feature>
<feature type="domain" description="BAH" evidence="2">
    <location>
        <begin position="2069"/>
        <end position="2189"/>
    </location>
</feature>
<feature type="compositionally biased region" description="Basic residues" evidence="1">
    <location>
        <begin position="1553"/>
        <end position="1570"/>
    </location>
</feature>
<feature type="region of interest" description="Disordered" evidence="1">
    <location>
        <begin position="375"/>
        <end position="402"/>
    </location>
</feature>
<feature type="compositionally biased region" description="Basic and acidic residues" evidence="1">
    <location>
        <begin position="573"/>
        <end position="586"/>
    </location>
</feature>
<feature type="compositionally biased region" description="Basic and acidic residues" evidence="1">
    <location>
        <begin position="1593"/>
        <end position="1616"/>
    </location>
</feature>
<feature type="compositionally biased region" description="Basic and acidic residues" evidence="1">
    <location>
        <begin position="1965"/>
        <end position="1989"/>
    </location>
</feature>
<feature type="compositionally biased region" description="Basic and acidic residues" evidence="1">
    <location>
        <begin position="1571"/>
        <end position="1581"/>
    </location>
</feature>
<feature type="compositionally biased region" description="Basic and acidic residues" evidence="1">
    <location>
        <begin position="1389"/>
        <end position="1399"/>
    </location>
</feature>
<dbReference type="SMART" id="SM00439">
    <property type="entry name" value="BAH"/>
    <property type="match status" value="1"/>
</dbReference>
<evidence type="ECO:0000256" key="1">
    <source>
        <dbReference type="SAM" id="MobiDB-lite"/>
    </source>
</evidence>
<protein>
    <submittedName>
        <fullName evidence="3">BAHC1-like protein</fullName>
    </submittedName>
</protein>
<feature type="compositionally biased region" description="Basic residues" evidence="1">
    <location>
        <begin position="1506"/>
        <end position="1520"/>
    </location>
</feature>
<dbReference type="Pfam" id="PF21744">
    <property type="entry name" value="BAHCC1-like_Tudor"/>
    <property type="match status" value="1"/>
</dbReference>
<sequence>MMAGYLASGHVPESLKHMLPDMQQYWAAAAHSEGYARYVLSNMYYPYLPYLPATESLAMFAQTSAGAAAHLEALQAQAAVQHRIYDLQKEAMLNSGGFSPGMYPHPHQFSPHTGQAEATNLSLPGSKSKCEMKKDDEQGMRETNIKCESYVKQKTQSEDVRKDTPDVFMEYSYSVEGSERTRGKASKTDDREKIKSSSKALKSPSLASTNCWSENNSIKFTHCDTRPSSVVDKTRIRTISPEVSRERHISAGSIAGDTSRKRQASSSSKASLHSPSYRQTALASPDHRSTPITTARKEYVISPFEASCEKITIIEQEMPENLCIKDKKPEIKTDSDNKADNKDEKDRGVVTLNVTSPISVTITTTVNTITSDSLSADNVSKHSKASSLSPSSHGSPPLSHTSTTTTYSLPYYHNLFSRVQSGDGKKVHATTYVPAIGTISSPVAGAPSIIQVKDPKAIGLSDTEKDIPMKYSETVKNNKTSAEKLFSDVNQKYVATVFDKDSVCIEQEDTSVKFDKESKLIEKNETVSETLDLRIKSKTVQDSKTKKESEIRSKKTKSEKRQIAHSSVTPIKQETKGSLKRKEYLHSKINGHSSDDKTDTHTRNTSKTFEERQDVQKKSSIIADKLPKEETLLICKPKKCDTVSKNDLQVPLTILDISDVVSMSATELNGKERIKENDKNKQHSQKQEQHDKPAPLAPLKQTKIVKPMSSARRDGSGQDCVDGLLLPPVSDRPPATQQVKPADTHTQHSGIPIGIAVARQRNIAPKLTGDSRKANDEAKGKHQVADVKPIRPLKVIRPSTKPTGSAGTKVEKINELPANLIVTGGTAPQGMLWPDDASRQLAAQFLQGGAPLTPTATSWYSQGAYPFPQPATTAAATNTAGQLPLTVPAGYKLAQDSITGQIWLVPSGTDVFDNSRLFGGSLHLGGQIGSTSTFATAPLVGGGQQGVTSGIPSQGGSLFPGQTMLTDRQANVDIGLQPFLPIFGQNILPTAELGSGAEDKDPVEHGKLPPTMVVPPVTDTANPLNVSIHNNEERHELSSIPHTSAAAGLTERSPFNFAQPPVPIMFNSTFLSAPPQPEVNPPGDPGQLELASVQSRGTSPMLPACDSCNEEVKSDDNADDIIDICDHEDDDMDEHEKDLQSETICDEVPNSKDTIEVKRESDTLTCKTEISVNKIDTNKSNFKTVDNYTFPRETNQCKIEDSACDKNTNGIPKNEVSSEDTPDANKRHVDPNRNIFKDITEKYDPFLDPQVLQAADGLELLSALAEKSALVVKPKTEEDEKKDKGNLLHKQVVQIDPSIGSSEKDEKNVPKKKSRVKYGYASKITSGEKDKPAVATTAEKKMTTFCGIIIPEDEEVMDSIELEMKLRLSELQRRYREKQRQLARLTPRKPRDQEAEVATKNKQPPSDSPRGPGRPKKRPSETSTSSEKSLTPKSSKVKGSDGTSRKSPPSSGSSSTSGHHGPPQKKKKLAEMLVDRVFRKTGSSFKIPLSKKINLIAPARIEFPGRHSRHQDRPHGKHKKSMDFGRLIKRSRLSQINGKDAGFVGGFWSKRSHEKKHHFHSDAKLKKKKKRDEGAPRERPAEGGLGLLAEYAARSRDDNADRKRKQEDKTLVAKQSKHMEFFRLHAEEPQKERKITLEGKTPLKPLYLDEWNVRRSERIFLNDPSPQTSPNAAPQGPPGAKPKPQTPDPKQRQLGSPGAKLRHDSPRSDWDAKHRADKQKKSQTLNMSLKVKKKYSTGLLQQNKAREKTTELLQASRERLFQHRQERKEQEKPTSPRVASPEIGSDQDDVPLSMFRDKPCKVEDQPPCTLSPDGLEDGLRILVFMDGLFHEGELKAIRPPDIYGAVLDNERKTRPHYYSQEEILKEAIKDTRAAGPEQLQEGTRICAYWSQQFSCLYPGTISKGSPNPSTADRDLYTVEFDDGDTGRIPLDHIRIIPQDFPLVEYDPNPLLLLTKRRRTTSVSEGSEHRKSVSDPLRRPQSEAGRESKGKRGPGRPPKTDRMLSNESIGDEDVFTSDARDGRGDAQSGQGVVFAPPRGLWAWSGCSTKRPGMKGKARKEYYKTVVRNKESISVGECAVFISTGRPNLPYVGRIESFWEARSGQMVVKVKWFYHPEETKGGKRLHNLKGALFRSDHEDENDVQTISHKCDVIPYSEYRRRVDVISHDDHKDVYYLAGYYEPTVGHIKFEPGVL</sequence>
<feature type="region of interest" description="Disordered" evidence="1">
    <location>
        <begin position="1502"/>
        <end position="1521"/>
    </location>
</feature>
<feature type="compositionally biased region" description="Basic and acidic residues" evidence="1">
    <location>
        <begin position="1763"/>
        <end position="1774"/>
    </location>
</feature>
<feature type="compositionally biased region" description="Low complexity" evidence="1">
    <location>
        <begin position="264"/>
        <end position="276"/>
    </location>
</feature>
<feature type="region of interest" description="Disordered" evidence="1">
    <location>
        <begin position="325"/>
        <end position="345"/>
    </location>
</feature>
<reference evidence="3" key="1">
    <citation type="submission" date="2022-11" db="EMBL/GenBank/DDBJ databases">
        <title>Centuries of genome instability and evolution in soft-shell clam transmissible cancer (bioRxiv).</title>
        <authorList>
            <person name="Hart S.F.M."/>
            <person name="Yonemitsu M.A."/>
            <person name="Giersch R.M."/>
            <person name="Beal B.F."/>
            <person name="Arriagada G."/>
            <person name="Davis B.W."/>
            <person name="Ostrander E.A."/>
            <person name="Goff S.P."/>
            <person name="Metzger M.J."/>
        </authorList>
    </citation>
    <scope>NUCLEOTIDE SEQUENCE</scope>
    <source>
        <strain evidence="3">MELC-2E11</strain>
        <tissue evidence="3">Siphon/mantle</tissue>
    </source>
</reference>
<feature type="region of interest" description="Disordered" evidence="1">
    <location>
        <begin position="1205"/>
        <end position="1230"/>
    </location>
</feature>
<name>A0ABY7DGX1_MYAAR</name>
<accession>A0ABY7DGX1</accession>
<proteinExistence type="predicted"/>
<feature type="compositionally biased region" description="Pro residues" evidence="1">
    <location>
        <begin position="1675"/>
        <end position="1687"/>
    </location>
</feature>
<dbReference type="SMART" id="SM00333">
    <property type="entry name" value="TUDOR"/>
    <property type="match status" value="1"/>
</dbReference>
<feature type="region of interest" description="Disordered" evidence="1">
    <location>
        <begin position="1660"/>
        <end position="1730"/>
    </location>
</feature>
<dbReference type="Pfam" id="PF01426">
    <property type="entry name" value="BAH"/>
    <property type="match status" value="1"/>
</dbReference>
<dbReference type="Pfam" id="PF24912">
    <property type="entry name" value="SH3_TNRC18"/>
    <property type="match status" value="1"/>
</dbReference>
<dbReference type="InterPro" id="IPR001025">
    <property type="entry name" value="BAH_dom"/>
</dbReference>
<feature type="compositionally biased region" description="Low complexity" evidence="1">
    <location>
        <begin position="1421"/>
        <end position="1434"/>
    </location>
</feature>
<feature type="compositionally biased region" description="Low complexity" evidence="1">
    <location>
        <begin position="197"/>
        <end position="207"/>
    </location>
</feature>
<feature type="compositionally biased region" description="Basic and acidic residues" evidence="1">
    <location>
        <begin position="1701"/>
        <end position="1714"/>
    </location>
</feature>
<feature type="region of interest" description="Disordered" evidence="1">
    <location>
        <begin position="668"/>
        <end position="702"/>
    </location>
</feature>
<feature type="region of interest" description="Disordered" evidence="1">
    <location>
        <begin position="1296"/>
        <end position="1315"/>
    </location>
</feature>
<feature type="region of interest" description="Disordered" evidence="1">
    <location>
        <begin position="1131"/>
        <end position="1150"/>
    </location>
</feature>
<feature type="region of interest" description="Disordered" evidence="1">
    <location>
        <begin position="1553"/>
        <end position="1616"/>
    </location>
</feature>
<dbReference type="Proteomes" id="UP001164746">
    <property type="component" value="Chromosome 2"/>
</dbReference>